<dbReference type="SUPFAM" id="SSF81301">
    <property type="entry name" value="Nucleotidyltransferase"/>
    <property type="match status" value="1"/>
</dbReference>
<organism evidence="1 2">
    <name type="scientific">Marinicrinis lubricantis</name>
    <dbReference type="NCBI Taxonomy" id="2086470"/>
    <lineage>
        <taxon>Bacteria</taxon>
        <taxon>Bacillati</taxon>
        <taxon>Bacillota</taxon>
        <taxon>Bacilli</taxon>
        <taxon>Bacillales</taxon>
        <taxon>Paenibacillaceae</taxon>
    </lineage>
</organism>
<evidence type="ECO:0000313" key="2">
    <source>
        <dbReference type="Proteomes" id="UP001596250"/>
    </source>
</evidence>
<dbReference type="InterPro" id="IPR007530">
    <property type="entry name" value="Aminoglycoside_adenylylTfrase"/>
</dbReference>
<dbReference type="InterPro" id="IPR043519">
    <property type="entry name" value="NT_sf"/>
</dbReference>
<reference evidence="2" key="1">
    <citation type="journal article" date="2019" name="Int. J. Syst. Evol. Microbiol.">
        <title>The Global Catalogue of Microorganisms (GCM) 10K type strain sequencing project: providing services to taxonomists for standard genome sequencing and annotation.</title>
        <authorList>
            <consortium name="The Broad Institute Genomics Platform"/>
            <consortium name="The Broad Institute Genome Sequencing Center for Infectious Disease"/>
            <person name="Wu L."/>
            <person name="Ma J."/>
        </authorList>
    </citation>
    <scope>NUCLEOTIDE SEQUENCE [LARGE SCALE GENOMIC DNA]</scope>
    <source>
        <strain evidence="2">CCM 8749</strain>
    </source>
</reference>
<dbReference type="EMBL" id="JBHSQV010000029">
    <property type="protein sequence ID" value="MFC5985704.1"/>
    <property type="molecule type" value="Genomic_DNA"/>
</dbReference>
<comment type="caution">
    <text evidence="1">The sequence shown here is derived from an EMBL/GenBank/DDBJ whole genome shotgun (WGS) entry which is preliminary data.</text>
</comment>
<dbReference type="SUPFAM" id="SSF81631">
    <property type="entry name" value="PAP/OAS1 substrate-binding domain"/>
    <property type="match status" value="1"/>
</dbReference>
<protein>
    <submittedName>
        <fullName evidence="1">Aminoglycoside 6-adenylyltransferase</fullName>
    </submittedName>
</protein>
<accession>A0ABW1IL25</accession>
<sequence length="289" mass="34359">MRNEREMMQLICDFAMHDERIRAVLLNGSRANPEAPKDLFQDYDIVYLVDSVNDFVQDQSWISHFGDILIMQTPDKMDNPHAERFDKFAFLMLFTDGNRIDLTWYQIDQLDRFDHDSQTIVWMDKDGRFGHLPPPSNRDYLPAPPTDVQFYHCCNEFWWVSTYVAKGLWRRQLPYAMRMYEGPVRDMLMRMLTWYIGAATGFQVEPGKEGKYFEQCLEPPKWDAFVRTFADGNYELIWQALFEMGKLFRESAHTVSEHFGYPYPMDEDNRVNDYLQLVYHLPSDAKDMN</sequence>
<dbReference type="PIRSF" id="PIRSF000812">
    <property type="entry name" value="AAD"/>
    <property type="match status" value="1"/>
</dbReference>
<dbReference type="Gene3D" id="1.20.120.330">
    <property type="entry name" value="Nucleotidyltransferases domain 2"/>
    <property type="match status" value="1"/>
</dbReference>
<evidence type="ECO:0000313" key="1">
    <source>
        <dbReference type="EMBL" id="MFC5985704.1"/>
    </source>
</evidence>
<dbReference type="Gene3D" id="3.30.460.10">
    <property type="entry name" value="Beta Polymerase, domain 2"/>
    <property type="match status" value="1"/>
</dbReference>
<name>A0ABW1IL25_9BACL</name>
<proteinExistence type="predicted"/>
<gene>
    <name evidence="1" type="ORF">ACFPXP_04575</name>
</gene>
<dbReference type="RefSeq" id="WP_379892798.1">
    <property type="nucleotide sequence ID" value="NZ_CBCSCT010000012.1"/>
</dbReference>
<dbReference type="Proteomes" id="UP001596250">
    <property type="component" value="Unassembled WGS sequence"/>
</dbReference>
<dbReference type="Pfam" id="PF04439">
    <property type="entry name" value="Adenyl_transf"/>
    <property type="match status" value="1"/>
</dbReference>
<keyword evidence="2" id="KW-1185">Reference proteome</keyword>